<dbReference type="InterPro" id="IPR011008">
    <property type="entry name" value="Dimeric_a/b-barrel"/>
</dbReference>
<dbReference type="GO" id="GO:0043565">
    <property type="term" value="F:sequence-specific DNA binding"/>
    <property type="evidence" value="ECO:0007669"/>
    <property type="project" value="TreeGrafter"/>
</dbReference>
<dbReference type="PANTHER" id="PTHR30154">
    <property type="entry name" value="LEUCINE-RESPONSIVE REGULATORY PROTEIN"/>
    <property type="match status" value="1"/>
</dbReference>
<dbReference type="SMART" id="SM00344">
    <property type="entry name" value="HTH_ASNC"/>
    <property type="match status" value="1"/>
</dbReference>
<dbReference type="PANTHER" id="PTHR30154:SF34">
    <property type="entry name" value="TRANSCRIPTIONAL REGULATOR AZLB"/>
    <property type="match status" value="1"/>
</dbReference>
<dbReference type="AlphaFoldDB" id="A0A382MTV8"/>
<reference evidence="2" key="1">
    <citation type="submission" date="2018-05" db="EMBL/GenBank/DDBJ databases">
        <authorList>
            <person name="Lanie J.A."/>
            <person name="Ng W.-L."/>
            <person name="Kazmierczak K.M."/>
            <person name="Andrzejewski T.M."/>
            <person name="Davidsen T.M."/>
            <person name="Wayne K.J."/>
            <person name="Tettelin H."/>
            <person name="Glass J.I."/>
            <person name="Rusch D."/>
            <person name="Podicherti R."/>
            <person name="Tsui H.-C.T."/>
            <person name="Winkler M.E."/>
        </authorList>
    </citation>
    <scope>NUCLEOTIDE SEQUENCE</scope>
</reference>
<dbReference type="EMBL" id="UINC01095262">
    <property type="protein sequence ID" value="SVC51207.1"/>
    <property type="molecule type" value="Genomic_DNA"/>
</dbReference>
<organism evidence="2">
    <name type="scientific">marine metagenome</name>
    <dbReference type="NCBI Taxonomy" id="408172"/>
    <lineage>
        <taxon>unclassified sequences</taxon>
        <taxon>metagenomes</taxon>
        <taxon>ecological metagenomes</taxon>
    </lineage>
</organism>
<proteinExistence type="predicted"/>
<accession>A0A382MTV8</accession>
<dbReference type="SUPFAM" id="SSF54909">
    <property type="entry name" value="Dimeric alpha+beta barrel"/>
    <property type="match status" value="1"/>
</dbReference>
<evidence type="ECO:0000259" key="1">
    <source>
        <dbReference type="Pfam" id="PF01037"/>
    </source>
</evidence>
<dbReference type="Pfam" id="PF01037">
    <property type="entry name" value="AsnC_trans_reg"/>
    <property type="match status" value="1"/>
</dbReference>
<protein>
    <recommendedName>
        <fullName evidence="1">Transcription regulator AsnC/Lrp ligand binding domain-containing protein</fullName>
    </recommendedName>
</protein>
<gene>
    <name evidence="2" type="ORF">METZ01_LOCUS304061</name>
</gene>
<dbReference type="Gene3D" id="3.30.70.920">
    <property type="match status" value="1"/>
</dbReference>
<dbReference type="InterPro" id="IPR019887">
    <property type="entry name" value="Tscrpt_reg_AsnC/Lrp_C"/>
</dbReference>
<dbReference type="GO" id="GO:0005829">
    <property type="term" value="C:cytosol"/>
    <property type="evidence" value="ECO:0007669"/>
    <property type="project" value="TreeGrafter"/>
</dbReference>
<dbReference type="InterPro" id="IPR019888">
    <property type="entry name" value="Tscrpt_reg_AsnC-like"/>
</dbReference>
<feature type="domain" description="Transcription regulator AsnC/Lrp ligand binding" evidence="1">
    <location>
        <begin position="64"/>
        <end position="137"/>
    </location>
</feature>
<sequence length="160" mass="17714">MSDVLSLLLEGVDPHPEHLAEILGKDKAEVEAELRRLEEEKTLLGWLPVLNPEKVEDGRVRAVIEVKISPEREGGFDRLALRIARFDEVESCYLMSGGYDLLVFVSGKNLRAVAAFVSERLATIAGVLSTATHFLLRPYKEQRHLLVGEADVADKPAVSP</sequence>
<name>A0A382MTV8_9ZZZZ</name>
<evidence type="ECO:0000313" key="2">
    <source>
        <dbReference type="EMBL" id="SVC51207.1"/>
    </source>
</evidence>
<dbReference type="GO" id="GO:0043200">
    <property type="term" value="P:response to amino acid"/>
    <property type="evidence" value="ECO:0007669"/>
    <property type="project" value="TreeGrafter"/>
</dbReference>